<keyword evidence="7" id="KW-0238">DNA-binding</keyword>
<keyword evidence="4" id="KW-0548">Nucleotidyltransferase</keyword>
<dbReference type="GO" id="GO:0006260">
    <property type="term" value="P:DNA replication"/>
    <property type="evidence" value="ECO:0007669"/>
    <property type="project" value="UniProtKB-KW"/>
</dbReference>
<comment type="caution">
    <text evidence="10">The sequence shown here is derived from an EMBL/GenBank/DDBJ whole genome shotgun (WGS) entry which is preliminary data.</text>
</comment>
<evidence type="ECO:0000256" key="3">
    <source>
        <dbReference type="ARBA" id="ARBA00022679"/>
    </source>
</evidence>
<keyword evidence="3" id="KW-0808">Transferase</keyword>
<evidence type="ECO:0000256" key="2">
    <source>
        <dbReference type="ARBA" id="ARBA00012417"/>
    </source>
</evidence>
<dbReference type="InterPro" id="IPR017964">
    <property type="entry name" value="DNA-dir_DNA_pol_B_CS"/>
</dbReference>
<keyword evidence="6" id="KW-0239">DNA-directed DNA polymerase</keyword>
<name>X1R5H3_9ZZZZ</name>
<dbReference type="InterPro" id="IPR043502">
    <property type="entry name" value="DNA/RNA_pol_sf"/>
</dbReference>
<evidence type="ECO:0000256" key="4">
    <source>
        <dbReference type="ARBA" id="ARBA00022695"/>
    </source>
</evidence>
<dbReference type="InterPro" id="IPR023211">
    <property type="entry name" value="DNA_pol_palm_dom_sf"/>
</dbReference>
<organism evidence="10">
    <name type="scientific">marine sediment metagenome</name>
    <dbReference type="NCBI Taxonomy" id="412755"/>
    <lineage>
        <taxon>unclassified sequences</taxon>
        <taxon>metagenomes</taxon>
        <taxon>ecological metagenomes</taxon>
    </lineage>
</organism>
<evidence type="ECO:0000256" key="8">
    <source>
        <dbReference type="ARBA" id="ARBA00049244"/>
    </source>
</evidence>
<accession>X1R5H3</accession>
<gene>
    <name evidence="10" type="ORF">S12H4_10283</name>
</gene>
<dbReference type="PANTHER" id="PTHR33568">
    <property type="entry name" value="DNA POLYMERASE"/>
    <property type="match status" value="1"/>
</dbReference>
<dbReference type="GO" id="GO:0003887">
    <property type="term" value="F:DNA-directed DNA polymerase activity"/>
    <property type="evidence" value="ECO:0007669"/>
    <property type="project" value="UniProtKB-KW"/>
</dbReference>
<dbReference type="PROSITE" id="PS00116">
    <property type="entry name" value="DNA_POLYMERASE_B"/>
    <property type="match status" value="1"/>
</dbReference>
<evidence type="ECO:0000256" key="5">
    <source>
        <dbReference type="ARBA" id="ARBA00022705"/>
    </source>
</evidence>
<dbReference type="EMBL" id="BARW01004362">
    <property type="protein sequence ID" value="GAI62296.1"/>
    <property type="molecule type" value="Genomic_DNA"/>
</dbReference>
<evidence type="ECO:0000256" key="7">
    <source>
        <dbReference type="ARBA" id="ARBA00023125"/>
    </source>
</evidence>
<dbReference type="Gene3D" id="3.90.1600.10">
    <property type="entry name" value="Palm domain of DNA polymerase"/>
    <property type="match status" value="1"/>
</dbReference>
<proteinExistence type="inferred from homology"/>
<evidence type="ECO:0000256" key="6">
    <source>
        <dbReference type="ARBA" id="ARBA00022932"/>
    </source>
</evidence>
<evidence type="ECO:0000256" key="1">
    <source>
        <dbReference type="ARBA" id="ARBA00005755"/>
    </source>
</evidence>
<comment type="catalytic activity">
    <reaction evidence="8">
        <text>DNA(n) + a 2'-deoxyribonucleoside 5'-triphosphate = DNA(n+1) + diphosphate</text>
        <dbReference type="Rhea" id="RHEA:22508"/>
        <dbReference type="Rhea" id="RHEA-COMP:17339"/>
        <dbReference type="Rhea" id="RHEA-COMP:17340"/>
        <dbReference type="ChEBI" id="CHEBI:33019"/>
        <dbReference type="ChEBI" id="CHEBI:61560"/>
        <dbReference type="ChEBI" id="CHEBI:173112"/>
        <dbReference type="EC" id="2.7.7.7"/>
    </reaction>
</comment>
<dbReference type="GO" id="GO:0000166">
    <property type="term" value="F:nucleotide binding"/>
    <property type="evidence" value="ECO:0007669"/>
    <property type="project" value="InterPro"/>
</dbReference>
<sequence>MIETDEPVYAVRRDRCVFPVGRFWTTLTTPELKYAFAKGHIKKVGDCVIYEQESIFKSFVDKFYDMRLEFKSVGNREYEQFCKYIMNKLYGKFGQKGEEWSKIGDCPDEPDREELVFNMGGRRVSKLRYLLGEVFLMSGVGECFDSFPAIAAHVTAYARLYLWSLMQKVGWGNYYYCDTDSLIVSQVGLGKLADLITPTGLGGLKIDERCHSVTIRGLKDYSTVAKTVTKGIRKSAVKISDGVYTQEKWPSFRGLLRSGKPEDYIVETITKHLTRKYTKGDVT</sequence>
<dbReference type="SUPFAM" id="SSF56672">
    <property type="entry name" value="DNA/RNA polymerases"/>
    <property type="match status" value="1"/>
</dbReference>
<dbReference type="PANTHER" id="PTHR33568:SF3">
    <property type="entry name" value="DNA-DIRECTED DNA POLYMERASE"/>
    <property type="match status" value="1"/>
</dbReference>
<dbReference type="InterPro" id="IPR004868">
    <property type="entry name" value="DNA-dir_DNA_pol_B_mt/vir"/>
</dbReference>
<comment type="similarity">
    <text evidence="1">Belongs to the DNA polymerase type-B family.</text>
</comment>
<feature type="domain" description="DNA-directed DNA polymerase family B mitochondria/virus" evidence="9">
    <location>
        <begin position="13"/>
        <end position="98"/>
    </location>
</feature>
<keyword evidence="5" id="KW-0235">DNA replication</keyword>
<protein>
    <recommendedName>
        <fullName evidence="2">DNA-directed DNA polymerase</fullName>
        <ecNumber evidence="2">2.7.7.7</ecNumber>
    </recommendedName>
</protein>
<feature type="non-terminal residue" evidence="10">
    <location>
        <position position="283"/>
    </location>
</feature>
<evidence type="ECO:0000259" key="9">
    <source>
        <dbReference type="Pfam" id="PF03175"/>
    </source>
</evidence>
<evidence type="ECO:0000313" key="10">
    <source>
        <dbReference type="EMBL" id="GAI62296.1"/>
    </source>
</evidence>
<reference evidence="10" key="1">
    <citation type="journal article" date="2014" name="Front. Microbiol.">
        <title>High frequency of phylogenetically diverse reductive dehalogenase-homologous genes in deep subseafloor sedimentary metagenomes.</title>
        <authorList>
            <person name="Kawai M."/>
            <person name="Futagami T."/>
            <person name="Toyoda A."/>
            <person name="Takaki Y."/>
            <person name="Nishi S."/>
            <person name="Hori S."/>
            <person name="Arai W."/>
            <person name="Tsubouchi T."/>
            <person name="Morono Y."/>
            <person name="Uchiyama I."/>
            <person name="Ito T."/>
            <person name="Fujiyama A."/>
            <person name="Inagaki F."/>
            <person name="Takami H."/>
        </authorList>
    </citation>
    <scope>NUCLEOTIDE SEQUENCE</scope>
    <source>
        <strain evidence="10">Expedition CK06-06</strain>
    </source>
</reference>
<dbReference type="Pfam" id="PF03175">
    <property type="entry name" value="DNA_pol_B_2"/>
    <property type="match status" value="1"/>
</dbReference>
<dbReference type="EC" id="2.7.7.7" evidence="2"/>
<dbReference type="AlphaFoldDB" id="X1R5H3"/>
<dbReference type="GO" id="GO:0003677">
    <property type="term" value="F:DNA binding"/>
    <property type="evidence" value="ECO:0007669"/>
    <property type="project" value="UniProtKB-KW"/>
</dbReference>
<dbReference type="Gene3D" id="1.10.287.690">
    <property type="entry name" value="Helix hairpin bin"/>
    <property type="match status" value="1"/>
</dbReference>